<dbReference type="Gene3D" id="3.30.465.10">
    <property type="match status" value="1"/>
</dbReference>
<evidence type="ECO:0000259" key="5">
    <source>
        <dbReference type="PROSITE" id="PS51387"/>
    </source>
</evidence>
<organism evidence="6 7">
    <name type="scientific">Vulcanimicrobium alpinum</name>
    <dbReference type="NCBI Taxonomy" id="3016050"/>
    <lineage>
        <taxon>Bacteria</taxon>
        <taxon>Bacillati</taxon>
        <taxon>Vulcanimicrobiota</taxon>
        <taxon>Vulcanimicrobiia</taxon>
        <taxon>Vulcanimicrobiales</taxon>
        <taxon>Vulcanimicrobiaceae</taxon>
        <taxon>Vulcanimicrobium</taxon>
    </lineage>
</organism>
<dbReference type="Proteomes" id="UP001317532">
    <property type="component" value="Chromosome"/>
</dbReference>
<proteinExistence type="predicted"/>
<dbReference type="EMBL" id="AP025523">
    <property type="protein sequence ID" value="BDE05694.1"/>
    <property type="molecule type" value="Genomic_DNA"/>
</dbReference>
<dbReference type="PANTHER" id="PTHR11748">
    <property type="entry name" value="D-LACTATE DEHYDROGENASE"/>
    <property type="match status" value="1"/>
</dbReference>
<dbReference type="InterPro" id="IPR036318">
    <property type="entry name" value="FAD-bd_PCMH-like_sf"/>
</dbReference>
<evidence type="ECO:0000313" key="7">
    <source>
        <dbReference type="Proteomes" id="UP001317532"/>
    </source>
</evidence>
<protein>
    <submittedName>
        <fullName evidence="6">FAD-linked oxidase</fullName>
    </submittedName>
</protein>
<keyword evidence="2" id="KW-0285">Flavoprotein</keyword>
<sequence length="404" mass="42538">MTAAGSAHGDLAIAGVMPREVVTPRDRVEFSHIVADLHAARKAFAFVGGGTELALGNAPSALDTAIRTSALDEVVDYAPEDQTITVEAGMTLADIDRVLAPHRQMLPLDVLDRDRATIGGVVATNTSGRRRQRYGAVKDLIVGVSLVRPDGVVARGGGKVVKNVAGFDLPKLMTGSLGTLGGIATVTVRVYPIPESVRAIALTVDTAEKAAAAARAVHERKLEPESVVLYNYRTLVLTFAGTAAGVAEQMRTVELAGDEIGAAAAELTDLERESYEQRERAVRRDGDWRVRIVAPPSCAVATLGAFVAAPPVAVPVAYPLLGIARHAYPDAAGENIIGDLRRYVAAATNGTGRVIVHAMPDAARAAVDAWHDEPLPELAVMRAMKNQFDPLGLCNPGRFIGGLS</sequence>
<evidence type="ECO:0000313" key="6">
    <source>
        <dbReference type="EMBL" id="BDE05694.1"/>
    </source>
</evidence>
<dbReference type="RefSeq" id="WP_317996720.1">
    <property type="nucleotide sequence ID" value="NZ_AP025523.1"/>
</dbReference>
<dbReference type="PANTHER" id="PTHR11748:SF103">
    <property type="entry name" value="GLYCOLATE OXIDASE SUBUNIT GLCE"/>
    <property type="match status" value="1"/>
</dbReference>
<keyword evidence="3" id="KW-0274">FAD</keyword>
<dbReference type="SUPFAM" id="SSF55103">
    <property type="entry name" value="FAD-linked oxidases, C-terminal domain"/>
    <property type="match status" value="1"/>
</dbReference>
<keyword evidence="4" id="KW-0560">Oxidoreductase</keyword>
<keyword evidence="7" id="KW-1185">Reference proteome</keyword>
<dbReference type="InterPro" id="IPR004113">
    <property type="entry name" value="FAD-bd_oxidored_4_C"/>
</dbReference>
<dbReference type="SUPFAM" id="SSF56176">
    <property type="entry name" value="FAD-binding/transporter-associated domain-like"/>
    <property type="match status" value="1"/>
</dbReference>
<evidence type="ECO:0000256" key="2">
    <source>
        <dbReference type="ARBA" id="ARBA00022630"/>
    </source>
</evidence>
<feature type="domain" description="FAD-binding PCMH-type" evidence="5">
    <location>
        <begin position="14"/>
        <end position="193"/>
    </location>
</feature>
<comment type="cofactor">
    <cofactor evidence="1">
        <name>FAD</name>
        <dbReference type="ChEBI" id="CHEBI:57692"/>
    </cofactor>
</comment>
<dbReference type="GO" id="GO:0016491">
    <property type="term" value="F:oxidoreductase activity"/>
    <property type="evidence" value="ECO:0007669"/>
    <property type="project" value="UniProtKB-KW"/>
</dbReference>
<dbReference type="InterPro" id="IPR006094">
    <property type="entry name" value="Oxid_FAD_bind_N"/>
</dbReference>
<evidence type="ECO:0000256" key="4">
    <source>
        <dbReference type="ARBA" id="ARBA00023002"/>
    </source>
</evidence>
<dbReference type="KEGG" id="vab:WPS_09700"/>
<dbReference type="InterPro" id="IPR016164">
    <property type="entry name" value="FAD-linked_Oxase-like_C"/>
</dbReference>
<accession>A0AAN1XVE8</accession>
<reference evidence="6 7" key="1">
    <citation type="journal article" date="2022" name="ISME Commun">
        <title>Vulcanimicrobium alpinus gen. nov. sp. nov., the first cultivated representative of the candidate phylum 'Eremiobacterota', is a metabolically versatile aerobic anoxygenic phototroph.</title>
        <authorList>
            <person name="Yabe S."/>
            <person name="Muto K."/>
            <person name="Abe K."/>
            <person name="Yokota A."/>
            <person name="Staudigel H."/>
            <person name="Tebo B.M."/>
        </authorList>
    </citation>
    <scope>NUCLEOTIDE SEQUENCE [LARGE SCALE GENOMIC DNA]</scope>
    <source>
        <strain evidence="6 7">WC8-2</strain>
    </source>
</reference>
<dbReference type="InterPro" id="IPR016166">
    <property type="entry name" value="FAD-bd_PCMH"/>
</dbReference>
<evidence type="ECO:0000256" key="3">
    <source>
        <dbReference type="ARBA" id="ARBA00022827"/>
    </source>
</evidence>
<dbReference type="GO" id="GO:0071949">
    <property type="term" value="F:FAD binding"/>
    <property type="evidence" value="ECO:0007669"/>
    <property type="project" value="InterPro"/>
</dbReference>
<gene>
    <name evidence="6" type="ORF">WPS_09700</name>
</gene>
<evidence type="ECO:0000256" key="1">
    <source>
        <dbReference type="ARBA" id="ARBA00001974"/>
    </source>
</evidence>
<dbReference type="PROSITE" id="PS51387">
    <property type="entry name" value="FAD_PCMH"/>
    <property type="match status" value="1"/>
</dbReference>
<dbReference type="InterPro" id="IPR016169">
    <property type="entry name" value="FAD-bd_PCMH_sub2"/>
</dbReference>
<dbReference type="Pfam" id="PF02913">
    <property type="entry name" value="FAD-oxidase_C"/>
    <property type="match status" value="1"/>
</dbReference>
<dbReference type="AlphaFoldDB" id="A0AAN1XVE8"/>
<dbReference type="Pfam" id="PF01565">
    <property type="entry name" value="FAD_binding_4"/>
    <property type="match status" value="1"/>
</dbReference>
<name>A0AAN1XVE8_UNVUL</name>